<keyword evidence="1" id="KW-0732">Signal</keyword>
<dbReference type="EMBL" id="CP106738">
    <property type="protein sequence ID" value="UXX82538.1"/>
    <property type="molecule type" value="Genomic_DNA"/>
</dbReference>
<accession>A0ABY6D8Y3</accession>
<feature type="chain" id="PRO_5046840514" evidence="1">
    <location>
        <begin position="31"/>
        <end position="153"/>
    </location>
</feature>
<evidence type="ECO:0000256" key="1">
    <source>
        <dbReference type="SAM" id="SignalP"/>
    </source>
</evidence>
<proteinExistence type="predicted"/>
<sequence length="153" mass="16089">MFNSTFKQTVLSTLAATVVATSFSINPALAGGGGGRDPAERVSTISTVNPDGSKTSIRSRNAAKTFTLTRTKNGKVVNKKRINKNRGTFVTIHNPDGTSRTITKPSKPSKAFVTIHNADGTSRTVTKPSKPGKAFVTLHNADGTSTTITGADR</sequence>
<dbReference type="Proteomes" id="UP001064087">
    <property type="component" value="Chromosome"/>
</dbReference>
<keyword evidence="3" id="KW-1185">Reference proteome</keyword>
<evidence type="ECO:0000313" key="3">
    <source>
        <dbReference type="Proteomes" id="UP001064087"/>
    </source>
</evidence>
<name>A0ABY6D8Y3_9RHOB</name>
<dbReference type="RefSeq" id="WP_263047426.1">
    <property type="nucleotide sequence ID" value="NZ_CP106738.1"/>
</dbReference>
<feature type="signal peptide" evidence="1">
    <location>
        <begin position="1"/>
        <end position="30"/>
    </location>
</feature>
<reference evidence="2" key="1">
    <citation type="submission" date="2022-10" db="EMBL/GenBank/DDBJ databases">
        <title>Roseovarius pelagicus sp. nov., isolated from Arctic seawater.</title>
        <authorList>
            <person name="Hong Y.W."/>
            <person name="Hwang C.Y."/>
        </authorList>
    </citation>
    <scope>NUCLEOTIDE SEQUENCE</scope>
    <source>
        <strain evidence="2">HL-MP18</strain>
    </source>
</reference>
<evidence type="ECO:0000313" key="2">
    <source>
        <dbReference type="EMBL" id="UXX82538.1"/>
    </source>
</evidence>
<organism evidence="2 3">
    <name type="scientific">Roseovarius pelagicus</name>
    <dbReference type="NCBI Taxonomy" id="2980108"/>
    <lineage>
        <taxon>Bacteria</taxon>
        <taxon>Pseudomonadati</taxon>
        <taxon>Pseudomonadota</taxon>
        <taxon>Alphaproteobacteria</taxon>
        <taxon>Rhodobacterales</taxon>
        <taxon>Roseobacteraceae</taxon>
        <taxon>Roseovarius</taxon>
    </lineage>
</organism>
<protein>
    <submittedName>
        <fullName evidence="2">Uncharacterized protein</fullName>
    </submittedName>
</protein>
<gene>
    <name evidence="2" type="ORF">N7U68_15765</name>
</gene>
<dbReference type="Gene3D" id="2.80.10.50">
    <property type="match status" value="1"/>
</dbReference>